<dbReference type="Pfam" id="PF14223">
    <property type="entry name" value="Retrotran_gag_2"/>
    <property type="match status" value="1"/>
</dbReference>
<gene>
    <name evidence="1" type="ORF">L195_g048122</name>
</gene>
<dbReference type="PANTHER" id="PTHR35317">
    <property type="entry name" value="OS04G0629600 PROTEIN"/>
    <property type="match status" value="1"/>
</dbReference>
<name>A0A2K3JKE9_TRIPR</name>
<dbReference type="ExpressionAtlas" id="A0A2K3JKE9">
    <property type="expression patterns" value="baseline"/>
</dbReference>
<dbReference type="GO" id="GO:0008233">
    <property type="term" value="F:peptidase activity"/>
    <property type="evidence" value="ECO:0007669"/>
    <property type="project" value="UniProtKB-KW"/>
</dbReference>
<dbReference type="PANTHER" id="PTHR35317:SF23">
    <property type="entry name" value="OS04G0629600 PROTEIN"/>
    <property type="match status" value="1"/>
</dbReference>
<evidence type="ECO:0000313" key="1">
    <source>
        <dbReference type="EMBL" id="PNX54502.1"/>
    </source>
</evidence>
<dbReference type="AlphaFoldDB" id="A0A2K3JKE9"/>
<proteinExistence type="predicted"/>
<reference evidence="1 2" key="1">
    <citation type="journal article" date="2014" name="Am. J. Bot.">
        <title>Genome assembly and annotation for red clover (Trifolium pratense; Fabaceae).</title>
        <authorList>
            <person name="Istvanek J."/>
            <person name="Jaros M."/>
            <person name="Krenek A."/>
            <person name="Repkova J."/>
        </authorList>
    </citation>
    <scope>NUCLEOTIDE SEQUENCE [LARGE SCALE GENOMIC DNA]</scope>
    <source>
        <strain evidence="2">cv. Tatra</strain>
        <tissue evidence="1">Young leaves</tissue>
    </source>
</reference>
<organism evidence="1 2">
    <name type="scientific">Trifolium pratense</name>
    <name type="common">Red clover</name>
    <dbReference type="NCBI Taxonomy" id="57577"/>
    <lineage>
        <taxon>Eukaryota</taxon>
        <taxon>Viridiplantae</taxon>
        <taxon>Streptophyta</taxon>
        <taxon>Embryophyta</taxon>
        <taxon>Tracheophyta</taxon>
        <taxon>Spermatophyta</taxon>
        <taxon>Magnoliopsida</taxon>
        <taxon>eudicotyledons</taxon>
        <taxon>Gunneridae</taxon>
        <taxon>Pentapetalae</taxon>
        <taxon>rosids</taxon>
        <taxon>fabids</taxon>
        <taxon>Fabales</taxon>
        <taxon>Fabaceae</taxon>
        <taxon>Papilionoideae</taxon>
        <taxon>50 kb inversion clade</taxon>
        <taxon>NPAAA clade</taxon>
        <taxon>Hologalegina</taxon>
        <taxon>IRL clade</taxon>
        <taxon>Trifolieae</taxon>
        <taxon>Trifolium</taxon>
    </lineage>
</organism>
<dbReference type="EMBL" id="ASHM01068198">
    <property type="protein sequence ID" value="PNX54502.1"/>
    <property type="molecule type" value="Genomic_DNA"/>
</dbReference>
<evidence type="ECO:0000313" key="2">
    <source>
        <dbReference type="Proteomes" id="UP000236291"/>
    </source>
</evidence>
<accession>A0A2K3JKE9</accession>
<dbReference type="GO" id="GO:0006508">
    <property type="term" value="P:proteolysis"/>
    <property type="evidence" value="ECO:0007669"/>
    <property type="project" value="UniProtKB-KW"/>
</dbReference>
<sequence length="330" mass="38534">MLTRKFENLSMKEDESIHDFYMTVIEYANNFDILGEKMDDEKLIRKILRSLTKKFDMKVTAIEEAQDITKMKVDELIGSLQTYESTQNEKLEKKNKSIAFMSNADEEELDVDIDSTDSISEAIVLLERQFKKVLKKMDIRPKENGMLFTPYTSRNIETPRKPKTNDKLSQSKGVQCHECEGYGHARTECATYLKKQKKNLTVSWSDEEEYDNDVESETAKQITPLTGIYTSETESCDEELSYDELAESYRELCLRSEEVCRALEKQKETISQLQTERCDNISRIDALQKKVNHLTFDLGEAKNVIEKLNVDIWRLRKFSDMLYKDDDHIK</sequence>
<keyword evidence="1" id="KW-0645">Protease</keyword>
<comment type="caution">
    <text evidence="1">The sequence shown here is derived from an EMBL/GenBank/DDBJ whole genome shotgun (WGS) entry which is preliminary data.</text>
</comment>
<dbReference type="Proteomes" id="UP000236291">
    <property type="component" value="Unassembled WGS sequence"/>
</dbReference>
<protein>
    <submittedName>
        <fullName evidence="1">Gag-protease polyprotein</fullName>
    </submittedName>
</protein>
<reference evidence="1 2" key="2">
    <citation type="journal article" date="2017" name="Front. Plant Sci.">
        <title>Gene Classification and Mining of Molecular Markers Useful in Red Clover (Trifolium pratense) Breeding.</title>
        <authorList>
            <person name="Istvanek J."/>
            <person name="Dluhosova J."/>
            <person name="Dluhos P."/>
            <person name="Patkova L."/>
            <person name="Nedelnik J."/>
            <person name="Repkova J."/>
        </authorList>
    </citation>
    <scope>NUCLEOTIDE SEQUENCE [LARGE SCALE GENOMIC DNA]</scope>
    <source>
        <strain evidence="2">cv. Tatra</strain>
        <tissue evidence="1">Young leaves</tissue>
    </source>
</reference>
<keyword evidence="1" id="KW-0378">Hydrolase</keyword>
<feature type="non-terminal residue" evidence="1">
    <location>
        <position position="330"/>
    </location>
</feature>